<feature type="domain" description="Fumarylacetoacetase-like C-terminal" evidence="2">
    <location>
        <begin position="73"/>
        <end position="276"/>
    </location>
</feature>
<reference evidence="3" key="1">
    <citation type="journal article" date="2015" name="Nature">
        <title>Complex archaea that bridge the gap between prokaryotes and eukaryotes.</title>
        <authorList>
            <person name="Spang A."/>
            <person name="Saw J.H."/>
            <person name="Jorgensen S.L."/>
            <person name="Zaremba-Niedzwiedzka K."/>
            <person name="Martijn J."/>
            <person name="Lind A.E."/>
            <person name="van Eijk R."/>
            <person name="Schleper C."/>
            <person name="Guy L."/>
            <person name="Ettema T.J."/>
        </authorList>
    </citation>
    <scope>NUCLEOTIDE SEQUENCE</scope>
</reference>
<dbReference type="SUPFAM" id="SSF56529">
    <property type="entry name" value="FAH"/>
    <property type="match status" value="1"/>
</dbReference>
<dbReference type="EMBL" id="LAZR01000273">
    <property type="protein sequence ID" value="KKN77782.1"/>
    <property type="molecule type" value="Genomic_DNA"/>
</dbReference>
<evidence type="ECO:0000256" key="1">
    <source>
        <dbReference type="ARBA" id="ARBA00022723"/>
    </source>
</evidence>
<name>A0A0F9TS74_9ZZZZ</name>
<dbReference type="PANTHER" id="PTHR11820:SF7">
    <property type="entry name" value="ACYLPYRUVASE FAHD1, MITOCHONDRIAL"/>
    <property type="match status" value="1"/>
</dbReference>
<dbReference type="Pfam" id="PF01557">
    <property type="entry name" value="FAA_hydrolase"/>
    <property type="match status" value="1"/>
</dbReference>
<dbReference type="Gene3D" id="3.90.850.10">
    <property type="entry name" value="Fumarylacetoacetase-like, C-terminal domain"/>
    <property type="match status" value="1"/>
</dbReference>
<dbReference type="PANTHER" id="PTHR11820">
    <property type="entry name" value="ACYLPYRUVASE"/>
    <property type="match status" value="1"/>
</dbReference>
<dbReference type="AlphaFoldDB" id="A0A0F9TS74"/>
<protein>
    <recommendedName>
        <fullName evidence="2">Fumarylacetoacetase-like C-terminal domain-containing protein</fullName>
    </recommendedName>
</protein>
<dbReference type="GO" id="GO:0046872">
    <property type="term" value="F:metal ion binding"/>
    <property type="evidence" value="ECO:0007669"/>
    <property type="project" value="UniProtKB-KW"/>
</dbReference>
<evidence type="ECO:0000313" key="3">
    <source>
        <dbReference type="EMBL" id="KKN77782.1"/>
    </source>
</evidence>
<dbReference type="InterPro" id="IPR036663">
    <property type="entry name" value="Fumarylacetoacetase_C_sf"/>
</dbReference>
<accession>A0A0F9TS74</accession>
<dbReference type="InterPro" id="IPR011234">
    <property type="entry name" value="Fumarylacetoacetase-like_C"/>
</dbReference>
<proteinExistence type="predicted"/>
<comment type="caution">
    <text evidence="3">The sequence shown here is derived from an EMBL/GenBank/DDBJ whole genome shotgun (WGS) entry which is preliminary data.</text>
</comment>
<evidence type="ECO:0000259" key="2">
    <source>
        <dbReference type="Pfam" id="PF01557"/>
    </source>
</evidence>
<dbReference type="GO" id="GO:0018773">
    <property type="term" value="F:acetylpyruvate hydrolase activity"/>
    <property type="evidence" value="ECO:0007669"/>
    <property type="project" value="TreeGrafter"/>
</dbReference>
<gene>
    <name evidence="3" type="ORF">LCGC14_0356420</name>
</gene>
<sequence>MSLRLARIRDVNGQTGWAVLCVETGQARWIFGQFADWARKLTRCQSAALELCVDALQPGDFSILTPVEPGARIFGIGLNYLTHLQRLGSAEPPHPLSYMKPESALVPHLGDILYPAMTQELDYEIELVAVVGRPLEDDVSAISSLLGYTIGNDVSARDAGRALGRLDLFTQKAMDKTTPLGPWIALREEAGGDAQPELDMQLMVNDEVRQQDNTREMLFPMEELLNYLDARVKLRAGDLVFTGSTHGVGLETGRFLRPGDRVSATVQGIGTLFNVVGNPRRLAESRRVGRLGFPVIATQK</sequence>
<organism evidence="3">
    <name type="scientific">marine sediment metagenome</name>
    <dbReference type="NCBI Taxonomy" id="412755"/>
    <lineage>
        <taxon>unclassified sequences</taxon>
        <taxon>metagenomes</taxon>
        <taxon>ecological metagenomes</taxon>
    </lineage>
</organism>
<keyword evidence="1" id="KW-0479">Metal-binding</keyword>